<reference evidence="1" key="1">
    <citation type="submission" date="2014-09" db="EMBL/GenBank/DDBJ databases">
        <authorList>
            <person name="Magalhaes I.L.F."/>
            <person name="Oliveira U."/>
            <person name="Santos F.R."/>
            <person name="Vidigal T.H.D.A."/>
            <person name="Brescovit A.D."/>
            <person name="Santos A.J."/>
        </authorList>
    </citation>
    <scope>NUCLEOTIDE SEQUENCE</scope>
    <source>
        <tissue evidence="1">Shoot tissue taken approximately 20 cm above the soil surface</tissue>
    </source>
</reference>
<organism evidence="1">
    <name type="scientific">Arundo donax</name>
    <name type="common">Giant reed</name>
    <name type="synonym">Donax arundinaceus</name>
    <dbReference type="NCBI Taxonomy" id="35708"/>
    <lineage>
        <taxon>Eukaryota</taxon>
        <taxon>Viridiplantae</taxon>
        <taxon>Streptophyta</taxon>
        <taxon>Embryophyta</taxon>
        <taxon>Tracheophyta</taxon>
        <taxon>Spermatophyta</taxon>
        <taxon>Magnoliopsida</taxon>
        <taxon>Liliopsida</taxon>
        <taxon>Poales</taxon>
        <taxon>Poaceae</taxon>
        <taxon>PACMAD clade</taxon>
        <taxon>Arundinoideae</taxon>
        <taxon>Arundineae</taxon>
        <taxon>Arundo</taxon>
    </lineage>
</organism>
<dbReference type="EMBL" id="GBRH01215197">
    <property type="protein sequence ID" value="JAD82698.1"/>
    <property type="molecule type" value="Transcribed_RNA"/>
</dbReference>
<proteinExistence type="predicted"/>
<accession>A0A0A9D7N5</accession>
<reference evidence="1" key="2">
    <citation type="journal article" date="2015" name="Data Brief">
        <title>Shoot transcriptome of the giant reed, Arundo donax.</title>
        <authorList>
            <person name="Barrero R.A."/>
            <person name="Guerrero F.D."/>
            <person name="Moolhuijzen P."/>
            <person name="Goolsby J.A."/>
            <person name="Tidwell J."/>
            <person name="Bellgard S.E."/>
            <person name="Bellgard M.I."/>
        </authorList>
    </citation>
    <scope>NUCLEOTIDE SEQUENCE</scope>
    <source>
        <tissue evidence="1">Shoot tissue taken approximately 20 cm above the soil surface</tissue>
    </source>
</reference>
<protein>
    <submittedName>
        <fullName evidence="1">Uncharacterized protein</fullName>
    </submittedName>
</protein>
<name>A0A0A9D7N5_ARUDO</name>
<dbReference type="AlphaFoldDB" id="A0A0A9D7N5"/>
<evidence type="ECO:0000313" key="1">
    <source>
        <dbReference type="EMBL" id="JAD82698.1"/>
    </source>
</evidence>
<sequence>MELVNTSWSEYLDLRASGSRDTGGPFLCEPVNWYLGAMRANTGAMTLMIGWAG</sequence>